<dbReference type="STRING" id="1051890.A0A3N4LBW9"/>
<dbReference type="FunFam" id="3.40.640.10:FF:000027">
    <property type="entry name" value="Serine--pyruvate aminotransferase, mitochondrial"/>
    <property type="match status" value="1"/>
</dbReference>
<comment type="similarity">
    <text evidence="2">Belongs to the class-V pyridoxal-phosphate-dependent aminotransferase family.</text>
</comment>
<feature type="domain" description="Aminotransferase class V" evidence="9">
    <location>
        <begin position="25"/>
        <end position="341"/>
    </location>
</feature>
<dbReference type="InterPro" id="IPR015422">
    <property type="entry name" value="PyrdxlP-dep_Trfase_small"/>
</dbReference>
<evidence type="ECO:0000256" key="5">
    <source>
        <dbReference type="ARBA" id="ARBA00022679"/>
    </source>
</evidence>
<evidence type="ECO:0000256" key="6">
    <source>
        <dbReference type="ARBA" id="ARBA00022898"/>
    </source>
</evidence>
<dbReference type="PANTHER" id="PTHR21152">
    <property type="entry name" value="AMINOTRANSFERASE CLASS V"/>
    <property type="match status" value="1"/>
</dbReference>
<dbReference type="SUPFAM" id="SSF53383">
    <property type="entry name" value="PLP-dependent transferases"/>
    <property type="match status" value="1"/>
</dbReference>
<evidence type="ECO:0000256" key="8">
    <source>
        <dbReference type="PIRSR" id="PIRSR000524-50"/>
    </source>
</evidence>
<dbReference type="InterPro" id="IPR015424">
    <property type="entry name" value="PyrdxlP-dep_Trfase"/>
</dbReference>
<proteinExistence type="inferred from homology"/>
<dbReference type="OrthoDB" id="7403325at2759"/>
<gene>
    <name evidence="10" type="ORF">L211DRAFT_843095</name>
</gene>
<dbReference type="GO" id="GO:0005777">
    <property type="term" value="C:peroxisome"/>
    <property type="evidence" value="ECO:0007669"/>
    <property type="project" value="TreeGrafter"/>
</dbReference>
<dbReference type="GO" id="GO:0019265">
    <property type="term" value="P:glycine biosynthetic process, by transamination of glyoxylate"/>
    <property type="evidence" value="ECO:0007669"/>
    <property type="project" value="TreeGrafter"/>
</dbReference>
<comment type="cofactor">
    <cofactor evidence="1 8">
        <name>pyridoxal 5'-phosphate</name>
        <dbReference type="ChEBI" id="CHEBI:597326"/>
    </cofactor>
</comment>
<sequence length="387" mass="41309">MSTQAGHPTILIPGPVEFDDAVLQAMAHPSESHVGAPFVNVFGETLSLLRQLFIASDPASQPLVLSGSGTLGWDVVASNLAEPGDDVLVLHTGYFADSFADCFKTYGVNAFQLKAPIGSGPSLSKIEEELRSKKYRIITITHTDTSTGVLSDIKAVSEIVHRVSPDTLVVVDGVCSVGCEEIQFDAWGIDVVLTASQKAIGAPAGLCIMMLSGRAVKTSEARKAPPGSYFASLKNWLPIMRNYEAKKPSYFATPSPQLVRALHTSLQQIFRAPLSVRFETHKAVSRKVKSAIESLGLRQLANTPADQANGMTAIYLPEGITSPDLLPKLLAKGVVMAGGLHREIAAKYFRFGHMGVSVMNEGLGHIDKALAALKEALAEAGYQKAQA</sequence>
<dbReference type="Gene3D" id="3.40.640.10">
    <property type="entry name" value="Type I PLP-dependent aspartate aminotransferase-like (Major domain)"/>
    <property type="match status" value="1"/>
</dbReference>
<evidence type="ECO:0000256" key="1">
    <source>
        <dbReference type="ARBA" id="ARBA00001933"/>
    </source>
</evidence>
<dbReference type="PIRSF" id="PIRSF000524">
    <property type="entry name" value="SPT"/>
    <property type="match status" value="1"/>
</dbReference>
<dbReference type="FunCoup" id="A0A3N4LBW9">
    <property type="interactions" value="1320"/>
</dbReference>
<dbReference type="PANTHER" id="PTHR21152:SF24">
    <property type="entry name" value="ALANINE--GLYOXYLATE AMINOTRANSFERASE 1"/>
    <property type="match status" value="1"/>
</dbReference>
<dbReference type="InterPro" id="IPR000192">
    <property type="entry name" value="Aminotrans_V_dom"/>
</dbReference>
<dbReference type="GO" id="GO:0008453">
    <property type="term" value="F:alanine-glyoxylate transaminase activity"/>
    <property type="evidence" value="ECO:0007669"/>
    <property type="project" value="UniProtKB-EC"/>
</dbReference>
<evidence type="ECO:0000256" key="7">
    <source>
        <dbReference type="PIRSR" id="PIRSR000524-1"/>
    </source>
</evidence>
<evidence type="ECO:0000256" key="3">
    <source>
        <dbReference type="ARBA" id="ARBA00013049"/>
    </source>
</evidence>
<keyword evidence="4" id="KW-0032">Aminotransferase</keyword>
<evidence type="ECO:0000259" key="9">
    <source>
        <dbReference type="Pfam" id="PF00266"/>
    </source>
</evidence>
<evidence type="ECO:0000256" key="2">
    <source>
        <dbReference type="ARBA" id="ARBA00009236"/>
    </source>
</evidence>
<dbReference type="EC" id="2.6.1.44" evidence="3"/>
<keyword evidence="11" id="KW-1185">Reference proteome</keyword>
<keyword evidence="6 8" id="KW-0663">Pyridoxal phosphate</keyword>
<dbReference type="Gene3D" id="3.90.1150.10">
    <property type="entry name" value="Aspartate Aminotransferase, domain 1"/>
    <property type="match status" value="1"/>
</dbReference>
<reference evidence="10 11" key="1">
    <citation type="journal article" date="2018" name="Nat. Ecol. Evol.">
        <title>Pezizomycetes genomes reveal the molecular basis of ectomycorrhizal truffle lifestyle.</title>
        <authorList>
            <person name="Murat C."/>
            <person name="Payen T."/>
            <person name="Noel B."/>
            <person name="Kuo A."/>
            <person name="Morin E."/>
            <person name="Chen J."/>
            <person name="Kohler A."/>
            <person name="Krizsan K."/>
            <person name="Balestrini R."/>
            <person name="Da Silva C."/>
            <person name="Montanini B."/>
            <person name="Hainaut M."/>
            <person name="Levati E."/>
            <person name="Barry K.W."/>
            <person name="Belfiori B."/>
            <person name="Cichocki N."/>
            <person name="Clum A."/>
            <person name="Dockter R.B."/>
            <person name="Fauchery L."/>
            <person name="Guy J."/>
            <person name="Iotti M."/>
            <person name="Le Tacon F."/>
            <person name="Lindquist E.A."/>
            <person name="Lipzen A."/>
            <person name="Malagnac F."/>
            <person name="Mello A."/>
            <person name="Molinier V."/>
            <person name="Miyauchi S."/>
            <person name="Poulain J."/>
            <person name="Riccioni C."/>
            <person name="Rubini A."/>
            <person name="Sitrit Y."/>
            <person name="Splivallo R."/>
            <person name="Traeger S."/>
            <person name="Wang M."/>
            <person name="Zifcakova L."/>
            <person name="Wipf D."/>
            <person name="Zambonelli A."/>
            <person name="Paolocci F."/>
            <person name="Nowrousian M."/>
            <person name="Ottonello S."/>
            <person name="Baldrian P."/>
            <person name="Spatafora J.W."/>
            <person name="Henrissat B."/>
            <person name="Nagy L.G."/>
            <person name="Aury J.M."/>
            <person name="Wincker P."/>
            <person name="Grigoriev I.V."/>
            <person name="Bonfante P."/>
            <person name="Martin F.M."/>
        </authorList>
    </citation>
    <scope>NUCLEOTIDE SEQUENCE [LARGE SCALE GENOMIC DNA]</scope>
    <source>
        <strain evidence="10 11">ATCC MYA-4762</strain>
    </source>
</reference>
<keyword evidence="5" id="KW-0808">Transferase</keyword>
<dbReference type="GO" id="GO:0004760">
    <property type="term" value="F:L-serine-pyruvate transaminase activity"/>
    <property type="evidence" value="ECO:0007669"/>
    <property type="project" value="TreeGrafter"/>
</dbReference>
<evidence type="ECO:0000256" key="4">
    <source>
        <dbReference type="ARBA" id="ARBA00022576"/>
    </source>
</evidence>
<feature type="modified residue" description="N6-(pyridoxal phosphate)lysine" evidence="8">
    <location>
        <position position="198"/>
    </location>
</feature>
<dbReference type="InterPro" id="IPR024169">
    <property type="entry name" value="SP_NH2Trfase/AEP_transaminase"/>
</dbReference>
<dbReference type="EMBL" id="ML121602">
    <property type="protein sequence ID" value="RPB18959.1"/>
    <property type="molecule type" value="Genomic_DNA"/>
</dbReference>
<evidence type="ECO:0000313" key="10">
    <source>
        <dbReference type="EMBL" id="RPB18959.1"/>
    </source>
</evidence>
<protein>
    <recommendedName>
        <fullName evidence="3">alanine--glyoxylate transaminase</fullName>
        <ecNumber evidence="3">2.6.1.44</ecNumber>
    </recommendedName>
</protein>
<dbReference type="AlphaFoldDB" id="A0A3N4LBW9"/>
<accession>A0A3N4LBW9</accession>
<dbReference type="Proteomes" id="UP000267821">
    <property type="component" value="Unassembled WGS sequence"/>
</dbReference>
<dbReference type="FunFam" id="3.90.1150.10:FF:000049">
    <property type="entry name" value="Alanine-glyoxylate aminotransferase 1"/>
    <property type="match status" value="1"/>
</dbReference>
<evidence type="ECO:0000313" key="11">
    <source>
        <dbReference type="Proteomes" id="UP000267821"/>
    </source>
</evidence>
<dbReference type="InParanoid" id="A0A3N4LBW9"/>
<name>A0A3N4LBW9_9PEZI</name>
<dbReference type="Pfam" id="PF00266">
    <property type="entry name" value="Aminotran_5"/>
    <property type="match status" value="1"/>
</dbReference>
<organism evidence="10 11">
    <name type="scientific">Terfezia boudieri ATCC MYA-4762</name>
    <dbReference type="NCBI Taxonomy" id="1051890"/>
    <lineage>
        <taxon>Eukaryota</taxon>
        <taxon>Fungi</taxon>
        <taxon>Dikarya</taxon>
        <taxon>Ascomycota</taxon>
        <taxon>Pezizomycotina</taxon>
        <taxon>Pezizomycetes</taxon>
        <taxon>Pezizales</taxon>
        <taxon>Pezizaceae</taxon>
        <taxon>Terfezia</taxon>
    </lineage>
</organism>
<dbReference type="InterPro" id="IPR015421">
    <property type="entry name" value="PyrdxlP-dep_Trfase_major"/>
</dbReference>
<feature type="binding site" evidence="7">
    <location>
        <position position="350"/>
    </location>
    <ligand>
        <name>substrate</name>
    </ligand>
</feature>